<reference evidence="3" key="1">
    <citation type="submission" date="2025-08" db="UniProtKB">
        <authorList>
            <consortium name="Ensembl"/>
        </authorList>
    </citation>
    <scope>IDENTIFICATION</scope>
</reference>
<organism evidence="3 4">
    <name type="scientific">Pelusios castaneus</name>
    <name type="common">West African mud turtle</name>
    <dbReference type="NCBI Taxonomy" id="367368"/>
    <lineage>
        <taxon>Eukaryota</taxon>
        <taxon>Metazoa</taxon>
        <taxon>Chordata</taxon>
        <taxon>Craniata</taxon>
        <taxon>Vertebrata</taxon>
        <taxon>Euteleostomi</taxon>
        <taxon>Archelosauria</taxon>
        <taxon>Testudinata</taxon>
        <taxon>Testudines</taxon>
        <taxon>Pleurodira</taxon>
        <taxon>Pelomedusidae</taxon>
        <taxon>Pelusios</taxon>
    </lineage>
</organism>
<dbReference type="GO" id="GO:0000981">
    <property type="term" value="F:DNA-binding transcription factor activity, RNA polymerase II-specific"/>
    <property type="evidence" value="ECO:0007669"/>
    <property type="project" value="TreeGrafter"/>
</dbReference>
<dbReference type="Pfam" id="PF00170">
    <property type="entry name" value="bZIP_1"/>
    <property type="match status" value="1"/>
</dbReference>
<dbReference type="PROSITE" id="PS00036">
    <property type="entry name" value="BZIP_BASIC"/>
    <property type="match status" value="1"/>
</dbReference>
<dbReference type="InterPro" id="IPR004827">
    <property type="entry name" value="bZIP"/>
</dbReference>
<dbReference type="InterPro" id="IPR046347">
    <property type="entry name" value="bZIP_sf"/>
</dbReference>
<evidence type="ECO:0000259" key="2">
    <source>
        <dbReference type="PROSITE" id="PS50217"/>
    </source>
</evidence>
<dbReference type="PRINTS" id="PR00042">
    <property type="entry name" value="LEUZIPPRFOS"/>
</dbReference>
<evidence type="ECO:0000313" key="4">
    <source>
        <dbReference type="Proteomes" id="UP000694393"/>
    </source>
</evidence>
<accession>A0A8C8VQN9</accession>
<feature type="compositionally biased region" description="Basic and acidic residues" evidence="1">
    <location>
        <begin position="39"/>
        <end position="52"/>
    </location>
</feature>
<evidence type="ECO:0000313" key="3">
    <source>
        <dbReference type="Ensembl" id="ENSPCEP00000025148.1"/>
    </source>
</evidence>
<protein>
    <recommendedName>
        <fullName evidence="2">BZIP domain-containing protein</fullName>
    </recommendedName>
</protein>
<dbReference type="Ensembl" id="ENSPCET00000025995.1">
    <property type="protein sequence ID" value="ENSPCEP00000025148.1"/>
    <property type="gene ID" value="ENSPCEG00000018983.1"/>
</dbReference>
<reference evidence="3" key="2">
    <citation type="submission" date="2025-09" db="UniProtKB">
        <authorList>
            <consortium name="Ensembl"/>
        </authorList>
    </citation>
    <scope>IDENTIFICATION</scope>
</reference>
<evidence type="ECO:0000256" key="1">
    <source>
        <dbReference type="SAM" id="MobiDB-lite"/>
    </source>
</evidence>
<dbReference type="PANTHER" id="PTHR23351:SF11">
    <property type="entry name" value="BASIC LEUCINE ZIPPER TRANSCRIPTIONAL FACTOR ATF-LIKE 2"/>
    <property type="match status" value="1"/>
</dbReference>
<dbReference type="GO" id="GO:0005634">
    <property type="term" value="C:nucleus"/>
    <property type="evidence" value="ECO:0007669"/>
    <property type="project" value="TreeGrafter"/>
</dbReference>
<name>A0A8C8VQN9_9SAUR</name>
<dbReference type="PANTHER" id="PTHR23351">
    <property type="entry name" value="FOS TRANSCRIPTION FACTOR-RELATED"/>
    <property type="match status" value="1"/>
</dbReference>
<dbReference type="PROSITE" id="PS50217">
    <property type="entry name" value="BZIP"/>
    <property type="match status" value="1"/>
</dbReference>
<dbReference type="InterPro" id="IPR000837">
    <property type="entry name" value="AP-1"/>
</dbReference>
<dbReference type="AlphaFoldDB" id="A0A8C8VQN9"/>
<dbReference type="Gene3D" id="1.20.5.170">
    <property type="match status" value="1"/>
</dbReference>
<feature type="region of interest" description="Disordered" evidence="1">
    <location>
        <begin position="22"/>
        <end position="52"/>
    </location>
</feature>
<dbReference type="SMART" id="SM00338">
    <property type="entry name" value="BRLZ"/>
    <property type="match status" value="1"/>
</dbReference>
<dbReference type="SUPFAM" id="SSF57959">
    <property type="entry name" value="Leucine zipper domain"/>
    <property type="match status" value="1"/>
</dbReference>
<keyword evidence="4" id="KW-1185">Reference proteome</keyword>
<feature type="domain" description="BZIP" evidence="2">
    <location>
        <begin position="19"/>
        <end position="82"/>
    </location>
</feature>
<dbReference type="GO" id="GO:0000978">
    <property type="term" value="F:RNA polymerase II cis-regulatory region sequence-specific DNA binding"/>
    <property type="evidence" value="ECO:0007669"/>
    <property type="project" value="TreeGrafter"/>
</dbReference>
<sequence length="120" mass="14005">ITSGSESCWKLTASANYLEEKNLKRRQKNRAAAQRSRQKHTEKADELHQQHEQLERENIALQKEIEVLQREVKHWTQMLDNHESTCLLDNPVIYQHLTPSLPSQPPLPHWLPEGLNLGIQ</sequence>
<dbReference type="Proteomes" id="UP000694393">
    <property type="component" value="Unplaced"/>
</dbReference>
<proteinExistence type="predicted"/>